<evidence type="ECO:0000313" key="3">
    <source>
        <dbReference type="EMBL" id="RRT48189.1"/>
    </source>
</evidence>
<feature type="region of interest" description="Disordered" evidence="1">
    <location>
        <begin position="148"/>
        <end position="177"/>
    </location>
</feature>
<feature type="transmembrane region" description="Helical" evidence="2">
    <location>
        <begin position="14"/>
        <end position="33"/>
    </location>
</feature>
<keyword evidence="2" id="KW-1133">Transmembrane helix</keyword>
<accession>A0A426Y8Y2</accession>
<organism evidence="3 4">
    <name type="scientific">Ensete ventricosum</name>
    <name type="common">Abyssinian banana</name>
    <name type="synonym">Musa ensete</name>
    <dbReference type="NCBI Taxonomy" id="4639"/>
    <lineage>
        <taxon>Eukaryota</taxon>
        <taxon>Viridiplantae</taxon>
        <taxon>Streptophyta</taxon>
        <taxon>Embryophyta</taxon>
        <taxon>Tracheophyta</taxon>
        <taxon>Spermatophyta</taxon>
        <taxon>Magnoliopsida</taxon>
        <taxon>Liliopsida</taxon>
        <taxon>Zingiberales</taxon>
        <taxon>Musaceae</taxon>
        <taxon>Ensete</taxon>
    </lineage>
</organism>
<evidence type="ECO:0000256" key="2">
    <source>
        <dbReference type="SAM" id="Phobius"/>
    </source>
</evidence>
<evidence type="ECO:0000256" key="1">
    <source>
        <dbReference type="SAM" id="MobiDB-lite"/>
    </source>
</evidence>
<dbReference type="Proteomes" id="UP000287651">
    <property type="component" value="Unassembled WGS sequence"/>
</dbReference>
<keyword evidence="2" id="KW-0812">Transmembrane</keyword>
<proteinExistence type="predicted"/>
<dbReference type="EMBL" id="AMZH03014113">
    <property type="protein sequence ID" value="RRT48189.1"/>
    <property type="molecule type" value="Genomic_DNA"/>
</dbReference>
<name>A0A426Y8Y2_ENSVE</name>
<comment type="caution">
    <text evidence="3">The sequence shown here is derived from an EMBL/GenBank/DDBJ whole genome shotgun (WGS) entry which is preliminary data.</text>
</comment>
<keyword evidence="2" id="KW-0472">Membrane</keyword>
<evidence type="ECO:0000313" key="4">
    <source>
        <dbReference type="Proteomes" id="UP000287651"/>
    </source>
</evidence>
<reference evidence="3 4" key="1">
    <citation type="journal article" date="2014" name="Agronomy (Basel)">
        <title>A Draft Genome Sequence for Ensete ventricosum, the Drought-Tolerant Tree Against Hunger.</title>
        <authorList>
            <person name="Harrison J."/>
            <person name="Moore K.A."/>
            <person name="Paszkiewicz K."/>
            <person name="Jones T."/>
            <person name="Grant M."/>
            <person name="Ambacheew D."/>
            <person name="Muzemil S."/>
            <person name="Studholme D.J."/>
        </authorList>
    </citation>
    <scope>NUCLEOTIDE SEQUENCE [LARGE SCALE GENOMIC DNA]</scope>
</reference>
<protein>
    <submittedName>
        <fullName evidence="3">Uncharacterized protein</fullName>
    </submittedName>
</protein>
<dbReference type="AlphaFoldDB" id="A0A426Y8Y2"/>
<sequence length="177" mass="19039">MVGRGGPQHSPRGMFFLFIYYAKCVFLIIPYCVEMFNLGKIKFGGGTSSGSVSPSTIGASAYTIATVSTVEKRPGVDEGSSLRKCSRAVQGGTRGALIEACLEGDVLSLTEATTLLEVELKAKGPKRWSATRRPDDLSRALRRWGRSAMSSGTGWRSTAVGKASGDRDRARPVRRMS</sequence>
<gene>
    <name evidence="3" type="ORF">B296_00049924</name>
</gene>